<evidence type="ECO:0000256" key="1">
    <source>
        <dbReference type="ARBA" id="ARBA00022630"/>
    </source>
</evidence>
<keyword evidence="1 6" id="KW-0285">Flavoprotein</keyword>
<evidence type="ECO:0000256" key="5">
    <source>
        <dbReference type="ARBA" id="ARBA00033748"/>
    </source>
</evidence>
<dbReference type="InterPro" id="IPR036661">
    <property type="entry name" value="Luciferase-like_sf"/>
</dbReference>
<evidence type="ECO:0000313" key="9">
    <source>
        <dbReference type="Proteomes" id="UP000600171"/>
    </source>
</evidence>
<keyword evidence="4" id="KW-0503">Monooxygenase</keyword>
<dbReference type="RefSeq" id="WP_188359988.1">
    <property type="nucleotide sequence ID" value="NZ_BMDC01000003.1"/>
</dbReference>
<dbReference type="PIRSF" id="PIRSF000337">
    <property type="entry name" value="NTA_MOA"/>
    <property type="match status" value="1"/>
</dbReference>
<feature type="binding site" evidence="6">
    <location>
        <position position="169"/>
    </location>
    <ligand>
        <name>FMN</name>
        <dbReference type="ChEBI" id="CHEBI:58210"/>
    </ligand>
</feature>
<comment type="caution">
    <text evidence="8">The sequence shown here is derived from an EMBL/GenBank/DDBJ whole genome shotgun (WGS) entry which is preliminary data.</text>
</comment>
<dbReference type="EMBL" id="BMDC01000003">
    <property type="protein sequence ID" value="GGH64796.1"/>
    <property type="molecule type" value="Genomic_DNA"/>
</dbReference>
<protein>
    <submittedName>
        <fullName evidence="8">N5,N10-methylene tetrahydromethanopterin reductase</fullName>
    </submittedName>
</protein>
<evidence type="ECO:0000256" key="3">
    <source>
        <dbReference type="ARBA" id="ARBA00023002"/>
    </source>
</evidence>
<dbReference type="SUPFAM" id="SSF51679">
    <property type="entry name" value="Bacterial luciferase-like"/>
    <property type="match status" value="1"/>
</dbReference>
<dbReference type="Gene3D" id="3.20.20.30">
    <property type="entry name" value="Luciferase-like domain"/>
    <property type="match status" value="1"/>
</dbReference>
<dbReference type="InterPro" id="IPR051260">
    <property type="entry name" value="Diverse_substr_monoxygenases"/>
</dbReference>
<dbReference type="GO" id="GO:0004497">
    <property type="term" value="F:monooxygenase activity"/>
    <property type="evidence" value="ECO:0007669"/>
    <property type="project" value="UniProtKB-KW"/>
</dbReference>
<sequence length="496" mass="55477">MAENVETTESSEKKRIVVNAFDMTTTSHQSFGTWRHPRNRADEYNTIKYWTDLAKVCEKGLFDAVFIADVVGVYDVYKDSVAPVLRDGAQVPVGDPFLQISAMAAVTEHLGFGVTAAVTYNQPYTLARSYSTLDHLTGGRVGFNVVTSYLQSAAENQGLPGQIEHNERYEIADEFLDVCYKLWEGSWEEGSVPRDRENGIFADPEKIHPILHKGKHFQVPGIALSEPSPQRTPVIFQAGASSRGQDFSAQHAEAIFITALRPHLTRYLTDRIRDKVEKAGRKRDDVKILAMLSVIVDETDEKAQAKFEEYKKYQDLESSQGIIGGWSGVDLSEFDEEEAIKYVKTEAIQSFLTPFTMMDQENEWTRKDIAAHCSTGGMGEVIVGSPQTVADELERWVDEGGLDGINLAYHVSPGSFEDFVEYVVPELQKRGRYRTAYEGSTLRENLYGEGHTRVDDRHPAAKYRGAYVGKPSAADTPARDFLKLATEAYEAELAQQ</sequence>
<evidence type="ECO:0000256" key="2">
    <source>
        <dbReference type="ARBA" id="ARBA00022643"/>
    </source>
</evidence>
<organism evidence="8 9">
    <name type="scientific">Rothia aerolata</name>
    <dbReference type="NCBI Taxonomy" id="1812262"/>
    <lineage>
        <taxon>Bacteria</taxon>
        <taxon>Bacillati</taxon>
        <taxon>Actinomycetota</taxon>
        <taxon>Actinomycetes</taxon>
        <taxon>Micrococcales</taxon>
        <taxon>Micrococcaceae</taxon>
        <taxon>Rothia</taxon>
    </lineage>
</organism>
<dbReference type="InterPro" id="IPR016215">
    <property type="entry name" value="NTA_MOA"/>
</dbReference>
<gene>
    <name evidence="8" type="primary">y4fC</name>
    <name evidence="8" type="ORF">GCM10007359_17420</name>
</gene>
<feature type="binding site" evidence="6">
    <location>
        <position position="69"/>
    </location>
    <ligand>
        <name>FMN</name>
        <dbReference type="ChEBI" id="CHEBI:58210"/>
    </ligand>
</feature>
<dbReference type="NCBIfam" id="TIGR03860">
    <property type="entry name" value="FMN_nitrolo"/>
    <property type="match status" value="1"/>
</dbReference>
<evidence type="ECO:0000259" key="7">
    <source>
        <dbReference type="Pfam" id="PF00296"/>
    </source>
</evidence>
<evidence type="ECO:0000313" key="8">
    <source>
        <dbReference type="EMBL" id="GGH64796.1"/>
    </source>
</evidence>
<reference evidence="8 9" key="1">
    <citation type="journal article" date="2014" name="Int. J. Syst. Evol. Microbiol.">
        <title>Complete genome sequence of Corynebacterium casei LMG S-19264T (=DSM 44701T), isolated from a smear-ripened cheese.</title>
        <authorList>
            <consortium name="US DOE Joint Genome Institute (JGI-PGF)"/>
            <person name="Walter F."/>
            <person name="Albersmeier A."/>
            <person name="Kalinowski J."/>
            <person name="Ruckert C."/>
        </authorList>
    </citation>
    <scope>NUCLEOTIDE SEQUENCE [LARGE SCALE GENOMIC DNA]</scope>
    <source>
        <strain evidence="8 9">CCM 8669</strain>
    </source>
</reference>
<accession>A0A917MUG0</accession>
<dbReference type="GO" id="GO:0016705">
    <property type="term" value="F:oxidoreductase activity, acting on paired donors, with incorporation or reduction of molecular oxygen"/>
    <property type="evidence" value="ECO:0007669"/>
    <property type="project" value="InterPro"/>
</dbReference>
<dbReference type="Proteomes" id="UP000600171">
    <property type="component" value="Unassembled WGS sequence"/>
</dbReference>
<feature type="binding site" evidence="6">
    <location>
        <position position="115"/>
    </location>
    <ligand>
        <name>FMN</name>
        <dbReference type="ChEBI" id="CHEBI:58210"/>
    </ligand>
</feature>
<feature type="binding site" evidence="6">
    <location>
        <position position="241"/>
    </location>
    <ligand>
        <name>FMN</name>
        <dbReference type="ChEBI" id="CHEBI:58210"/>
    </ligand>
</feature>
<dbReference type="CDD" id="cd01095">
    <property type="entry name" value="Nitrilotriacetate_monoxgenase"/>
    <property type="match status" value="1"/>
</dbReference>
<dbReference type="PANTHER" id="PTHR30011">
    <property type="entry name" value="ALKANESULFONATE MONOOXYGENASE-RELATED"/>
    <property type="match status" value="1"/>
</dbReference>
<dbReference type="InterPro" id="IPR011251">
    <property type="entry name" value="Luciferase-like_dom"/>
</dbReference>
<dbReference type="AlphaFoldDB" id="A0A917MUG0"/>
<keyword evidence="2 6" id="KW-0288">FMN</keyword>
<name>A0A917MUG0_9MICC</name>
<keyword evidence="9" id="KW-1185">Reference proteome</keyword>
<dbReference type="Pfam" id="PF00296">
    <property type="entry name" value="Bac_luciferase"/>
    <property type="match status" value="1"/>
</dbReference>
<keyword evidence="3" id="KW-0560">Oxidoreductase</keyword>
<feature type="binding site" evidence="6">
    <location>
        <position position="165"/>
    </location>
    <ligand>
        <name>FMN</name>
        <dbReference type="ChEBI" id="CHEBI:58210"/>
    </ligand>
</feature>
<comment type="similarity">
    <text evidence="5">Belongs to the NtaA/SnaA/DszA monooxygenase family.</text>
</comment>
<proteinExistence type="inferred from homology"/>
<evidence type="ECO:0000256" key="6">
    <source>
        <dbReference type="PIRSR" id="PIRSR000337-1"/>
    </source>
</evidence>
<evidence type="ECO:0000256" key="4">
    <source>
        <dbReference type="ARBA" id="ARBA00023033"/>
    </source>
</evidence>
<feature type="domain" description="Luciferase-like" evidence="7">
    <location>
        <begin position="41"/>
        <end position="400"/>
    </location>
</feature>
<dbReference type="PANTHER" id="PTHR30011:SF16">
    <property type="entry name" value="C2H2 FINGER DOMAIN TRANSCRIPTION FACTOR (EUROFUNG)-RELATED"/>
    <property type="match status" value="1"/>
</dbReference>